<name>A0ACC1KWF8_9FUNG</name>
<evidence type="ECO:0000313" key="1">
    <source>
        <dbReference type="EMBL" id="KAJ2796594.1"/>
    </source>
</evidence>
<sequence length="409" mass="42153">MLTMDQDPDAGGNGMAGPEAARALQSDRHSMAVQGAYAKHHSAQAAPVAFGGMRGAGAAGLPMLGGPSAVQRAGGWSANNMSSDNLLLMGAGAKAAAPGGPLKADPRRISGLGDVAPQPQRPKSSSHDADANPDWRIHRPLQGSAVGSPTADHFPHAQLGAVGASRRQSNIALAQQATPRASVDMEPKEFRWSSLTEAEAFGGMGPDPNAPALSHIFEANMNRSSGIAARRSIGSRLSIPVKSPRDTLQMQAPQLAASLAQMSMAGAVAGGSQHLSSPLASTFAQQQQQAQQQNAPMARGPYAQAAAAAGAVPSYPMQYHQGYGAGHPPGMGAPVAAASLPSRAPFVHPATCTTPPVGEAAFMQSPAGALKPQAEVVDLMLVRDIPAWLRSLRLHKYTECFAGMDWTSV</sequence>
<feature type="non-terminal residue" evidence="1">
    <location>
        <position position="409"/>
    </location>
</feature>
<gene>
    <name evidence="1" type="primary">VTS1</name>
    <name evidence="1" type="ORF">H4R21_004649</name>
</gene>
<dbReference type="EMBL" id="JANBUN010001826">
    <property type="protein sequence ID" value="KAJ2796594.1"/>
    <property type="molecule type" value="Genomic_DNA"/>
</dbReference>
<keyword evidence="2" id="KW-1185">Reference proteome</keyword>
<dbReference type="Proteomes" id="UP001140087">
    <property type="component" value="Unassembled WGS sequence"/>
</dbReference>
<proteinExistence type="predicted"/>
<organism evidence="1 2">
    <name type="scientific">Coemansia helicoidea</name>
    <dbReference type="NCBI Taxonomy" id="1286919"/>
    <lineage>
        <taxon>Eukaryota</taxon>
        <taxon>Fungi</taxon>
        <taxon>Fungi incertae sedis</taxon>
        <taxon>Zoopagomycota</taxon>
        <taxon>Kickxellomycotina</taxon>
        <taxon>Kickxellomycetes</taxon>
        <taxon>Kickxellales</taxon>
        <taxon>Kickxellaceae</taxon>
        <taxon>Coemansia</taxon>
    </lineage>
</organism>
<accession>A0ACC1KWF8</accession>
<evidence type="ECO:0000313" key="2">
    <source>
        <dbReference type="Proteomes" id="UP001140087"/>
    </source>
</evidence>
<keyword evidence="1" id="KW-0238">DNA-binding</keyword>
<comment type="caution">
    <text evidence="1">The sequence shown here is derived from an EMBL/GenBank/DDBJ whole genome shotgun (WGS) entry which is preliminary data.</text>
</comment>
<reference evidence="1" key="1">
    <citation type="submission" date="2022-07" db="EMBL/GenBank/DDBJ databases">
        <title>Phylogenomic reconstructions and comparative analyses of Kickxellomycotina fungi.</title>
        <authorList>
            <person name="Reynolds N.K."/>
            <person name="Stajich J.E."/>
            <person name="Barry K."/>
            <person name="Grigoriev I.V."/>
            <person name="Crous P."/>
            <person name="Smith M.E."/>
        </authorList>
    </citation>
    <scope>NUCLEOTIDE SEQUENCE</scope>
    <source>
        <strain evidence="1">BCRC 34780</strain>
    </source>
</reference>
<protein>
    <submittedName>
        <fullName evidence="1">Flap-structured DNA-binding and RNA-binding protein</fullName>
    </submittedName>
</protein>